<evidence type="ECO:0000313" key="2">
    <source>
        <dbReference type="EMBL" id="KZT74708.1"/>
    </source>
</evidence>
<evidence type="ECO:0000313" key="3">
    <source>
        <dbReference type="Proteomes" id="UP000076727"/>
    </source>
</evidence>
<dbReference type="Proteomes" id="UP000076727">
    <property type="component" value="Unassembled WGS sequence"/>
</dbReference>
<dbReference type="EMBL" id="KV429032">
    <property type="protein sequence ID" value="KZT74708.1"/>
    <property type="molecule type" value="Genomic_DNA"/>
</dbReference>
<reference evidence="2 3" key="1">
    <citation type="journal article" date="2016" name="Mol. Biol. Evol.">
        <title>Comparative Genomics of Early-Diverging Mushroom-Forming Fungi Provides Insights into the Origins of Lignocellulose Decay Capabilities.</title>
        <authorList>
            <person name="Nagy L.G."/>
            <person name="Riley R."/>
            <person name="Tritt A."/>
            <person name="Adam C."/>
            <person name="Daum C."/>
            <person name="Floudas D."/>
            <person name="Sun H."/>
            <person name="Yadav J.S."/>
            <person name="Pangilinan J."/>
            <person name="Larsson K.H."/>
            <person name="Matsuura K."/>
            <person name="Barry K."/>
            <person name="Labutti K."/>
            <person name="Kuo R."/>
            <person name="Ohm R.A."/>
            <person name="Bhattacharya S.S."/>
            <person name="Shirouzu T."/>
            <person name="Yoshinaga Y."/>
            <person name="Martin F.M."/>
            <person name="Grigoriev I.V."/>
            <person name="Hibbett D.S."/>
        </authorList>
    </citation>
    <scope>NUCLEOTIDE SEQUENCE [LARGE SCALE GENOMIC DNA]</scope>
    <source>
        <strain evidence="2 3">L-15889</strain>
    </source>
</reference>
<accession>A0A165UCA6</accession>
<protein>
    <submittedName>
        <fullName evidence="2">Uncharacterized protein</fullName>
    </submittedName>
</protein>
<organism evidence="2 3">
    <name type="scientific">Daedalea quercina L-15889</name>
    <dbReference type="NCBI Taxonomy" id="1314783"/>
    <lineage>
        <taxon>Eukaryota</taxon>
        <taxon>Fungi</taxon>
        <taxon>Dikarya</taxon>
        <taxon>Basidiomycota</taxon>
        <taxon>Agaricomycotina</taxon>
        <taxon>Agaricomycetes</taxon>
        <taxon>Polyporales</taxon>
        <taxon>Fomitopsis</taxon>
    </lineage>
</organism>
<sequence length="71" mass="7680">MECVIGLCRCSMSGLMSRYVGRDIRCALELLERCRQGGESCPHRFSRAQQPPRGSDGEGKSAGDGGLRCST</sequence>
<dbReference type="AlphaFoldDB" id="A0A165UCA6"/>
<feature type="region of interest" description="Disordered" evidence="1">
    <location>
        <begin position="38"/>
        <end position="71"/>
    </location>
</feature>
<name>A0A165UCA6_9APHY</name>
<evidence type="ECO:0000256" key="1">
    <source>
        <dbReference type="SAM" id="MobiDB-lite"/>
    </source>
</evidence>
<feature type="compositionally biased region" description="Gly residues" evidence="1">
    <location>
        <begin position="62"/>
        <end position="71"/>
    </location>
</feature>
<gene>
    <name evidence="2" type="ORF">DAEQUDRAFT_3296</name>
</gene>
<proteinExistence type="predicted"/>
<keyword evidence="3" id="KW-1185">Reference proteome</keyword>